<keyword evidence="2" id="KW-0732">Signal</keyword>
<sequence length="781" mass="80350">MKPILPLKISPVLCRYAIGPALALALGAGLFSSAGAEEVTVLHLGDQESWLLSAQGNLRDDTSQLISFYGGIDRLASVMANAETAAAGAGRAVLKLNAGDSFLPGPRLSASLDGLVTAHPDGGQDFYDAIALRRMQFDAAVFGNHEFDLDNTGPVAARFAAVSGTTYLSVNLDFSVTPAFAALAAVGQVAPSKVITTPGGNKIGIIGATTPLLPKISSPPDGIMKAWDANATDAANLAALLPLIQAEVTRLRTEQGVETIIVMSHLQNANNELTVMVPALRGVDLVISGGGHELMTDPDDQLINGGVAATFTSHPVYARDADGAQVPVVTGHFGNRYLGELNASLDDATGALTITGSRMIRVSGRFATDADAVTGDATLSAAVVQPVLDYVSALNAEIIGSTAMTLNGPTHVACTPTPCQYTEGTRNAETGLGNLVADAIRFAGEADVALQNGGGIRTSIAGPGTLSMGDTFNVLPFTNLVKTARSVNAAQLKDVLEQAYNATSPGGATQGRFAQVSGMQVFYDSSRTARTTLGTGERIRRVVLDDGTLLIDNGVVVDPATTFALATIDFLANGGDGYPYAANGVVFENATNSILYQEALADLIETPKAQGGLQRLDAADGDEVTANLYGTENAFDLQGRLVDLAVAVASPGDIIPGTPRRDTLVGTAGDDRITPGVGGDLVTGGAGGDTFVYQSMRDAGDVISDFTPYADRIDLTALLSSLGIAPARAVADGHLVFADVTGGVSLRIDADGLAGRGAPRPLLTLRGLTAAQLVPARDLGL</sequence>
<dbReference type="InterPro" id="IPR011049">
    <property type="entry name" value="Serralysin-like_metalloprot_C"/>
</dbReference>
<dbReference type="Gene3D" id="3.90.780.10">
    <property type="entry name" value="5'-Nucleotidase, C-terminal domain"/>
    <property type="match status" value="1"/>
</dbReference>
<dbReference type="NCBIfam" id="TIGR03661">
    <property type="entry name" value="T1SS_VCA0849"/>
    <property type="match status" value="1"/>
</dbReference>
<dbReference type="PANTHER" id="PTHR11575:SF24">
    <property type="entry name" value="5'-NUCLEOTIDASE"/>
    <property type="match status" value="1"/>
</dbReference>
<evidence type="ECO:0000256" key="1">
    <source>
        <dbReference type="ARBA" id="ARBA00022837"/>
    </source>
</evidence>
<dbReference type="RefSeq" id="WP_100920649.1">
    <property type="nucleotide sequence ID" value="NZ_CP020370.1"/>
</dbReference>
<dbReference type="GO" id="GO:0008768">
    <property type="term" value="F:UDP-sugar diphosphatase activity"/>
    <property type="evidence" value="ECO:0007669"/>
    <property type="project" value="TreeGrafter"/>
</dbReference>
<name>A0A2K8UBM5_9GAMM</name>
<evidence type="ECO:0000313" key="4">
    <source>
        <dbReference type="EMBL" id="AUB82945.1"/>
    </source>
</evidence>
<dbReference type="EMBL" id="CP020370">
    <property type="protein sequence ID" value="AUB82945.1"/>
    <property type="molecule type" value="Genomic_DNA"/>
</dbReference>
<feature type="domain" description="5'-Nucleotidase C-terminal" evidence="3">
    <location>
        <begin position="425"/>
        <end position="581"/>
    </location>
</feature>
<dbReference type="GO" id="GO:0030288">
    <property type="term" value="C:outer membrane-bounded periplasmic space"/>
    <property type="evidence" value="ECO:0007669"/>
    <property type="project" value="TreeGrafter"/>
</dbReference>
<dbReference type="PRINTS" id="PR01607">
    <property type="entry name" value="APYRASEFAMLY"/>
</dbReference>
<dbReference type="SUPFAM" id="SSF56300">
    <property type="entry name" value="Metallo-dependent phosphatases"/>
    <property type="match status" value="1"/>
</dbReference>
<keyword evidence="5" id="KW-1185">Reference proteome</keyword>
<dbReference type="InterPro" id="IPR029052">
    <property type="entry name" value="Metallo-depent_PP-like"/>
</dbReference>
<dbReference type="Proteomes" id="UP000232638">
    <property type="component" value="Chromosome"/>
</dbReference>
<gene>
    <name evidence="4" type="ORF">THSYN_19680</name>
</gene>
<dbReference type="SUPFAM" id="SSF51120">
    <property type="entry name" value="beta-Roll"/>
    <property type="match status" value="1"/>
</dbReference>
<dbReference type="PANTHER" id="PTHR11575">
    <property type="entry name" value="5'-NUCLEOTIDASE-RELATED"/>
    <property type="match status" value="1"/>
</dbReference>
<dbReference type="InterPro" id="IPR036907">
    <property type="entry name" value="5'-Nucleotdase_C_sf"/>
</dbReference>
<reference evidence="4 5" key="1">
    <citation type="submission" date="2017-03" db="EMBL/GenBank/DDBJ databases">
        <title>Complete genome sequence of Candidatus 'Thiodictyon syntrophicum' sp. nov. strain Cad16T, a photolithoautotroph purple sulfur bacterium isolated from an alpine meromictic lake.</title>
        <authorList>
            <person name="Luedin S.M."/>
            <person name="Pothier J.F."/>
            <person name="Danza F."/>
            <person name="Storelli N."/>
            <person name="Wittwer M."/>
            <person name="Tonolla M."/>
        </authorList>
    </citation>
    <scope>NUCLEOTIDE SEQUENCE [LARGE SCALE GENOMIC DNA]</scope>
    <source>
        <strain evidence="4 5">Cad16T</strain>
    </source>
</reference>
<dbReference type="Pfam" id="PF00353">
    <property type="entry name" value="HemolysinCabind"/>
    <property type="match status" value="1"/>
</dbReference>
<dbReference type="GO" id="GO:0008253">
    <property type="term" value="F:5'-nucleotidase activity"/>
    <property type="evidence" value="ECO:0007669"/>
    <property type="project" value="TreeGrafter"/>
</dbReference>
<feature type="signal peptide" evidence="2">
    <location>
        <begin position="1"/>
        <end position="36"/>
    </location>
</feature>
<proteinExistence type="predicted"/>
<dbReference type="InterPro" id="IPR008334">
    <property type="entry name" value="5'-Nucleotdase_C"/>
</dbReference>
<evidence type="ECO:0000256" key="2">
    <source>
        <dbReference type="SAM" id="SignalP"/>
    </source>
</evidence>
<dbReference type="GO" id="GO:0005509">
    <property type="term" value="F:calcium ion binding"/>
    <property type="evidence" value="ECO:0007669"/>
    <property type="project" value="InterPro"/>
</dbReference>
<dbReference type="OrthoDB" id="9803927at2"/>
<dbReference type="KEGG" id="tsy:THSYN_19680"/>
<dbReference type="InterPro" id="IPR019960">
    <property type="entry name" value="T1SS_VCA0849"/>
</dbReference>
<protein>
    <submittedName>
        <fullName evidence="4">Alkaline phosphatase</fullName>
    </submittedName>
</protein>
<accession>A0A2K8UBM5</accession>
<dbReference type="Gene3D" id="2.150.10.10">
    <property type="entry name" value="Serralysin-like metalloprotease, C-terminal"/>
    <property type="match status" value="1"/>
</dbReference>
<feature type="chain" id="PRO_5014778440" evidence="2">
    <location>
        <begin position="37"/>
        <end position="781"/>
    </location>
</feature>
<dbReference type="Pfam" id="PF02872">
    <property type="entry name" value="5_nucleotid_C"/>
    <property type="match status" value="1"/>
</dbReference>
<evidence type="ECO:0000259" key="3">
    <source>
        <dbReference type="Pfam" id="PF02872"/>
    </source>
</evidence>
<dbReference type="Gene3D" id="3.60.21.10">
    <property type="match status" value="1"/>
</dbReference>
<dbReference type="AlphaFoldDB" id="A0A2K8UBM5"/>
<dbReference type="InterPro" id="IPR006179">
    <property type="entry name" value="5_nucleotidase/apyrase"/>
</dbReference>
<evidence type="ECO:0000313" key="5">
    <source>
        <dbReference type="Proteomes" id="UP000232638"/>
    </source>
</evidence>
<keyword evidence="1" id="KW-0106">Calcium</keyword>
<dbReference type="InterPro" id="IPR001343">
    <property type="entry name" value="Hemolysn_Ca-bd"/>
</dbReference>
<dbReference type="SUPFAM" id="SSF55816">
    <property type="entry name" value="5'-nucleotidase (syn. UDP-sugar hydrolase), C-terminal domain"/>
    <property type="match status" value="1"/>
</dbReference>
<dbReference type="GO" id="GO:0009166">
    <property type="term" value="P:nucleotide catabolic process"/>
    <property type="evidence" value="ECO:0007669"/>
    <property type="project" value="InterPro"/>
</dbReference>
<organism evidence="4 5">
    <name type="scientific">Candidatus Thiodictyon syntrophicum</name>
    <dbReference type="NCBI Taxonomy" id="1166950"/>
    <lineage>
        <taxon>Bacteria</taxon>
        <taxon>Pseudomonadati</taxon>
        <taxon>Pseudomonadota</taxon>
        <taxon>Gammaproteobacteria</taxon>
        <taxon>Chromatiales</taxon>
        <taxon>Chromatiaceae</taxon>
        <taxon>Thiodictyon</taxon>
    </lineage>
</organism>